<dbReference type="SUPFAM" id="SSF49723">
    <property type="entry name" value="Lipase/lipooxygenase domain (PLAT/LH2 domain)"/>
    <property type="match status" value="1"/>
</dbReference>
<evidence type="ECO:0000256" key="9">
    <source>
        <dbReference type="ARBA" id="ARBA00023136"/>
    </source>
</evidence>
<dbReference type="GO" id="GO:0005886">
    <property type="term" value="C:plasma membrane"/>
    <property type="evidence" value="ECO:0007669"/>
    <property type="project" value="UniProtKB-SubCell"/>
</dbReference>
<evidence type="ECO:0000259" key="15">
    <source>
        <dbReference type="PROSITE" id="PS50022"/>
    </source>
</evidence>
<keyword evidence="10" id="KW-1015">Disulfide bond</keyword>
<dbReference type="SUPFAM" id="SSF48371">
    <property type="entry name" value="ARM repeat"/>
    <property type="match status" value="1"/>
</dbReference>
<evidence type="ECO:0000256" key="14">
    <source>
        <dbReference type="SAM" id="SignalP"/>
    </source>
</evidence>
<dbReference type="Gene3D" id="1.10.287.70">
    <property type="match status" value="1"/>
</dbReference>
<dbReference type="EMBL" id="CALNXJ010000034">
    <property type="protein sequence ID" value="CAH3140484.1"/>
    <property type="molecule type" value="Genomic_DNA"/>
</dbReference>
<dbReference type="InterPro" id="IPR000203">
    <property type="entry name" value="GPS"/>
</dbReference>
<dbReference type="Pfam" id="PF01825">
    <property type="entry name" value="GPS"/>
    <property type="match status" value="1"/>
</dbReference>
<dbReference type="Gene3D" id="2.60.120.260">
    <property type="entry name" value="Galactose-binding domain-like"/>
    <property type="match status" value="1"/>
</dbReference>
<dbReference type="InterPro" id="IPR051223">
    <property type="entry name" value="Polycystin"/>
</dbReference>
<dbReference type="Pfam" id="PF02010">
    <property type="entry name" value="REJ"/>
    <property type="match status" value="1"/>
</dbReference>
<feature type="transmembrane region" description="Helical" evidence="13">
    <location>
        <begin position="2556"/>
        <end position="2577"/>
    </location>
</feature>
<feature type="domain" description="REJ" evidence="19">
    <location>
        <begin position="1209"/>
        <end position="1611"/>
    </location>
</feature>
<evidence type="ECO:0000259" key="19">
    <source>
        <dbReference type="PROSITE" id="PS51111"/>
    </source>
</evidence>
<keyword evidence="9 13" id="KW-0472">Membrane</keyword>
<feature type="signal peptide" evidence="14">
    <location>
        <begin position="1"/>
        <end position="27"/>
    </location>
</feature>
<dbReference type="InterPro" id="IPR000742">
    <property type="entry name" value="EGF"/>
</dbReference>
<dbReference type="InterPro" id="IPR001024">
    <property type="entry name" value="PLAT/LH2_dom"/>
</dbReference>
<dbReference type="InterPro" id="IPR013122">
    <property type="entry name" value="PKD1_2_channel"/>
</dbReference>
<evidence type="ECO:0000259" key="17">
    <source>
        <dbReference type="PROSITE" id="PS50095"/>
    </source>
</evidence>
<dbReference type="Gene3D" id="2.60.220.50">
    <property type="match status" value="1"/>
</dbReference>
<keyword evidence="7" id="KW-0677">Repeat</keyword>
<evidence type="ECO:0000256" key="12">
    <source>
        <dbReference type="SAM" id="MobiDB-lite"/>
    </source>
</evidence>
<evidence type="ECO:0000313" key="20">
    <source>
        <dbReference type="EMBL" id="CAH3140484.1"/>
    </source>
</evidence>
<dbReference type="PROSITE" id="PS01187">
    <property type="entry name" value="EGF_CA"/>
    <property type="match status" value="1"/>
</dbReference>
<feature type="transmembrane region" description="Helical" evidence="13">
    <location>
        <begin position="2207"/>
        <end position="2225"/>
    </location>
</feature>
<dbReference type="InterPro" id="IPR014010">
    <property type="entry name" value="REJ_dom"/>
</dbReference>
<dbReference type="InterPro" id="IPR057774">
    <property type="entry name" value="D8C_UMOD/GP2/OIT3-like"/>
</dbReference>
<feature type="transmembrane region" description="Helical" evidence="13">
    <location>
        <begin position="2880"/>
        <end position="2903"/>
    </location>
</feature>
<dbReference type="InterPro" id="IPR018097">
    <property type="entry name" value="EGF_Ca-bd_CS"/>
</dbReference>
<dbReference type="InterPro" id="IPR002859">
    <property type="entry name" value="PKD/REJ-like"/>
</dbReference>
<dbReference type="InterPro" id="IPR036392">
    <property type="entry name" value="PLAT/LH2_dom_sf"/>
</dbReference>
<dbReference type="Pfam" id="PF00754">
    <property type="entry name" value="F5_F8_type_C"/>
    <property type="match status" value="1"/>
</dbReference>
<dbReference type="SMART" id="SM00308">
    <property type="entry name" value="LH2"/>
    <property type="match status" value="1"/>
</dbReference>
<dbReference type="PROSITE" id="PS50095">
    <property type="entry name" value="PLAT"/>
    <property type="match status" value="1"/>
</dbReference>
<feature type="domain" description="EGF-like" evidence="16">
    <location>
        <begin position="1080"/>
        <end position="1120"/>
    </location>
</feature>
<feature type="transmembrane region" description="Helical" evidence="13">
    <location>
        <begin position="3064"/>
        <end position="3089"/>
    </location>
</feature>
<dbReference type="InterPro" id="IPR046338">
    <property type="entry name" value="GAIN_dom_sf"/>
</dbReference>
<dbReference type="GO" id="GO:0050982">
    <property type="term" value="P:detection of mechanical stimulus"/>
    <property type="evidence" value="ECO:0007669"/>
    <property type="project" value="TreeGrafter"/>
</dbReference>
<evidence type="ECO:0000256" key="8">
    <source>
        <dbReference type="ARBA" id="ARBA00022989"/>
    </source>
</evidence>
<keyword evidence="6 14" id="KW-0732">Signal</keyword>
<feature type="domain" description="PLAT" evidence="17">
    <location>
        <begin position="2252"/>
        <end position="2372"/>
    </location>
</feature>
<evidence type="ECO:0000256" key="4">
    <source>
        <dbReference type="ARBA" id="ARBA00022536"/>
    </source>
</evidence>
<feature type="domain" description="F5/8 type C" evidence="15">
    <location>
        <begin position="774"/>
        <end position="922"/>
    </location>
</feature>
<dbReference type="InterPro" id="IPR031751">
    <property type="entry name" value="DUF4735"/>
</dbReference>
<evidence type="ECO:0000256" key="1">
    <source>
        <dbReference type="ARBA" id="ARBA00004651"/>
    </source>
</evidence>
<dbReference type="Pfam" id="PF01477">
    <property type="entry name" value="PLAT"/>
    <property type="match status" value="1"/>
</dbReference>
<evidence type="ECO:0000256" key="10">
    <source>
        <dbReference type="ARBA" id="ARBA00023157"/>
    </source>
</evidence>
<dbReference type="PANTHER" id="PTHR10877:SF150">
    <property type="entry name" value="REJ DOMAIN-CONTAINING PROTEIN"/>
    <property type="match status" value="1"/>
</dbReference>
<dbReference type="SUPFAM" id="SSF57196">
    <property type="entry name" value="EGF/Laminin"/>
    <property type="match status" value="2"/>
</dbReference>
<dbReference type="Pfam" id="PF15882">
    <property type="entry name" value="DUF4735"/>
    <property type="match status" value="1"/>
</dbReference>
<accession>A0AAU9X8P7</accession>
<dbReference type="GO" id="GO:0005262">
    <property type="term" value="F:calcium channel activity"/>
    <property type="evidence" value="ECO:0007669"/>
    <property type="project" value="TreeGrafter"/>
</dbReference>
<comment type="subcellular location">
    <subcellularLocation>
        <location evidence="1">Cell membrane</location>
        <topology evidence="1">Multi-pass membrane protein</topology>
    </subcellularLocation>
</comment>
<evidence type="ECO:0000256" key="13">
    <source>
        <dbReference type="SAM" id="Phobius"/>
    </source>
</evidence>
<dbReference type="CDD" id="cd00057">
    <property type="entry name" value="FA58C"/>
    <property type="match status" value="1"/>
</dbReference>
<keyword evidence="5 13" id="KW-0812">Transmembrane</keyword>
<dbReference type="Proteomes" id="UP001159428">
    <property type="component" value="Unassembled WGS sequence"/>
</dbReference>
<dbReference type="PROSITE" id="PS01186">
    <property type="entry name" value="EGF_2"/>
    <property type="match status" value="1"/>
</dbReference>
<dbReference type="PROSITE" id="PS50022">
    <property type="entry name" value="FA58C_3"/>
    <property type="match status" value="1"/>
</dbReference>
<keyword evidence="8 13" id="KW-1133">Transmembrane helix</keyword>
<dbReference type="InterPro" id="IPR057244">
    <property type="entry name" value="GAIN_B"/>
</dbReference>
<dbReference type="CDD" id="cd00054">
    <property type="entry name" value="EGF_CA"/>
    <property type="match status" value="2"/>
</dbReference>
<feature type="domain" description="EGF-like" evidence="16">
    <location>
        <begin position="1122"/>
        <end position="1160"/>
    </location>
</feature>
<dbReference type="FunFam" id="2.10.25.10:FF:000038">
    <property type="entry name" value="Fibrillin 2"/>
    <property type="match status" value="1"/>
</dbReference>
<dbReference type="InterPro" id="IPR024731">
    <property type="entry name" value="NELL2-like_EGF"/>
</dbReference>
<dbReference type="Pfam" id="PF23283">
    <property type="entry name" value="D8C_UMOD"/>
    <property type="match status" value="2"/>
</dbReference>
<feature type="transmembrane region" description="Helical" evidence="13">
    <location>
        <begin position="2509"/>
        <end position="2536"/>
    </location>
</feature>
<feature type="domain" description="GAIN-B" evidence="18">
    <location>
        <begin position="2035"/>
        <end position="2191"/>
    </location>
</feature>
<dbReference type="SUPFAM" id="SSF49785">
    <property type="entry name" value="Galactose-binding domain-like"/>
    <property type="match status" value="1"/>
</dbReference>
<gene>
    <name evidence="20" type="ORF">PMEA_00019203</name>
</gene>
<dbReference type="PROSITE" id="PS50221">
    <property type="entry name" value="GAIN_B"/>
    <property type="match status" value="1"/>
</dbReference>
<dbReference type="Pfam" id="PF08016">
    <property type="entry name" value="PKD_channel"/>
    <property type="match status" value="1"/>
</dbReference>
<dbReference type="Pfam" id="PF20519">
    <property type="entry name" value="Polycystin_dom"/>
    <property type="match status" value="1"/>
</dbReference>
<evidence type="ECO:0000259" key="18">
    <source>
        <dbReference type="PROSITE" id="PS50221"/>
    </source>
</evidence>
<sequence>MGFYCIKMTLSLLFLLLSAIFPHLAITETNVRKDESCTVSHATPVLAALEKAVLFYKENGEDLNLDAYFGLRIAEGILHELIRPKKTATALIKSCILKQVVQLQHLVSQIVSKSMASLRRRDRHYFKMVGYTVSQPWLTIKKYKKINPKLVTPFDNKKLSDDILHEYQPCLARLLGSALYGSRPCDMPKECLEVMMRPGEVGYVLTHQALYFMFGEQRGCLYKFSRKMKEFRSSVEKVYDKICSNIYTQLLLVEQVRPFKRIDADLMMEQSVVCGLLGYFEFLTPHRLAIIKSWQRPNGCYGEIENEEELNRKQGWKTMRKLLVGKELSADGKFNQSWRILRSKVIDKRLYRFSSLTLLQLGGALNVMINHKIGKYWIEAMDLIDSSWQAILIAMFPKLLKKISPFSSIVSRPFYCAEIHYWTIGNFSYGLPRAILFRLRLISYQRTAIIGQINALTLHIRILLYLLTAFLLHHGGVSIIIGLDGKEDLISLVIITLHRKLFECYQSKPTRTQLPIRKKSEISQGSNENPRMIGITVVAWLRIDQEFDWLPRWLNFSRSITKRSKEKIQLMHVVMLMSTPCFIGGKIYTPNVRFRILYSVDTAFTGNELDESNLFNFIIKVEILRLVSFVGGGGVVNERWLSLFIAECYVHDKINEPNRSVSFNSSSTETVCIKEHFTPGRWIRFTGSGGAAIPNNPPQPHQCGTINPGWIDGGHPSQSEGVVNRQLCFVNGTNDCEYDSYEISIRNCGKYYVYRPSNITGCSLRLCTEILDECFYKPVGVASSTIIPDSQMTASPVRWRFIQCGAMYGRLFNVSGLGWCAGYNNISDWLQVDFGKEFYVGAVATQGGRLGFITDFKLLYSNDEGTWQTYQNGNGEELEFHRKKGFGVDRHKLPIPVIARYIRFHPTKHRFWVHLRVEVYGIFKGDYKSECHPCVYRELNEAYRYWSYMNHTYLGCDRDTLENSQWYRFTGDAGAMMATYCIPHLSCNAHMAGWINGSLPLFCSPPVSSTVCFHWNQNCCYISYRAEIMNCWGFYVYKLQKPSDSRARHCGVKYKNDACQVTDGFAKCCRDGYEGNPCSDIDECSTKTHNCNLNANCTNTDGSFKCVCKEGYTGDGKSCSVDLDEYVSEDHDCHKYGVCHNEIGSYICQCQFGYVGNRKKLQKNTFPKHSVCIEASLNVHGYWCKYFYPGDPEIDPHRRQTESDLRNIDNSIEVSIHGINTQPSSPMKFTRDQTRTLVASLKTENFLAQQASFSWKISQLSLSPFNISDQPELLVLDTLELNIRPNLLSTGLKLVTFELRGISGAELTARDFAFIEVLNSALKVSIAGGTEVFRSIDKPILLDASASYDTNLNAGSSSGVNYDWSCLTITQSNVSRNYTPVSNATKRGSDGISDTFVRAAANGTLFQLPDDVFLEGKDEAIVTLDTKRLVSNQAYYVVLTVTKDIRVASGIQIVHVGDKDVLDIRILCTMNCDSPASVSSRISLRTDCNSIRCPVSLKYEWSLLKKDENSSHPQWFTQINIKNILGTKVDSKNLVIKEQMLEPGSSYKIKVDVLSANGSFGWAVYQFDTVAGPSGGTCHGVQLDRKDVGSWLNITCHGWRDEHMPLSYEFFRELEDGELDMLSYGVWPHSVVYIAPIEEDVVRFKVAVVNVLGAAYTTRFSFKLDQTSLLTAEEVNHNELEAKIAKMDSSFRMKQTNIAMQEADTLLFLLKMVAQEADEKTYLLQVSSKNNYVISKICEVPTDKLERLVQVASMLKKATVGDALIWKNTTFTVLDKFKEMTIWLSLKNVHERSSETRLLLEGARLLLHCTTNIMDSSSRRLLMGSLLGNFDKGEEIIMGKTISARCQELTEMTTNILLSLKLPGEEYSTIRNGLQSTMLGKHESNDLSLLEISDGKTSFVMPYLDSRALKSWVGDTSEVGVEMVSYNFNPYVTDNSSSRIRSKVVSLALKDGTGRALNTADLPSNIEIDIPVTNYAPVNSTRSNHFLNPGRMQYHVITVREVNATVKLTIIIKATASITVYAKFAEKPTLISYDEVIHLSKEKTSINPDCELEENCSHSIVVKGKYVGKYYVGLLENSESRKEFPPSRGRRSILSGRAIQEKCVKFKDPPPTVAPQVEYVILVPQYDSDKSVNYSLQVETIWCAFWSVAEQKWTNEGCKVSRKSNHSSLKCLCNHLTAFGGDILVAPNTIDFQLVQQAFDNVDPDDLLVLITLCSTFLFYFLVLVKARRADKVDATKDSPLLPLVGHHEGEYMYEVSITTGRWKSCGTTANVSMTLHGTENTSDVIKLTCDIPLNRTLFAQGNTDNFLLRQDMPLGEINFVQIGHDLSGEDPSWFISEIVALDCQTGQQWLFSCHRWLALERDDGETTRRFYADDFKTDDKFTRKFSTLRRNGFADDHLWLSVFWKQPRDHFTRVQRASCCWSLLLLSMVTSAMFYETENLSQRKIQIGPFSLTPSQFLIALESALIVLPASLLIVLLFRKSKPKINTQGRRYHFVKSEGKVSCTLPHFCAYIAWFLCVSTAIASALFTVFYSLMWGGEKSACWLKSVVLSLSADVIISQPIKILIVSVIVASGCGYGRKIRKQAESINGHNEEQLGSVVDLSSMDVDRARMYKKNERKMYAYFKELLFSMTFFALLLIVSYGDKNDHRYKLNTATERSFQFSHNMGRFKITDATQFWEWIENIFLPAAFVDDWYNGREERVSEYIGNKRSILVGMPRLRQLRVKQNSCEVQELFKNTITSCFDFYSPTKEEKGIWIYPRKMNGSSVLCPENWEYNADRRFGGFDSWGRFAVYSGGGYIANLGYNRLTAKRIINDLKENRWIDRQTRAVLMEFSLYNPPSNLFAVMTYYFEVLPSGFADTFKSYGILSLSATNSLAHSTYLLFVLLFGILLVCFFVVQCIKLCRQKCSYFKSMWNLLDMLQILTASSAMLLQWMRTKVATKTFEKLKDNPYLPVSFHRVLLLFEFEEVAICVTTVIATLRLLKCFYFNPKIIVFTRTLRRLFKPIVSFFIVFLIAAMAHALLGFIAFGSSVEMFAQVHDGISFQFLMLLGQPFPVDKLKETNPIIGSLFFFTFFCSSSVIILNMFLAVINEYYATSNADREGEDYELAQFIIKRILETVLGQKSERNQNWRNHELFEPDSSPAESSSNGVQNDAFSPEWTPVMYRSCTQKISRTGGSPAGNSEDFVECSVWETYGPEHLLVKSSTAETGFTIVNHNKFSSYVADARRYSIMTDWNALADYYDDDDGEAEDGVDDDDEDDDEGEDDDNDDSDSDDDDEDGKVNNDNDDYDDDEDERC</sequence>
<dbReference type="PROSITE" id="PS00010">
    <property type="entry name" value="ASX_HYDROXYL"/>
    <property type="match status" value="2"/>
</dbReference>
<comment type="similarity">
    <text evidence="2">Belongs to the polycystin family.</text>
</comment>
<keyword evidence="4 11" id="KW-0245">EGF-like domain</keyword>
<name>A0AAU9X8P7_9CNID</name>
<dbReference type="InterPro" id="IPR000152">
    <property type="entry name" value="EGF-type_Asp/Asn_hydroxyl_site"/>
</dbReference>
<dbReference type="Gene3D" id="2.60.60.20">
    <property type="entry name" value="PLAT/LH2 domain"/>
    <property type="match status" value="1"/>
</dbReference>
<feature type="transmembrane region" description="Helical" evidence="13">
    <location>
        <begin position="2415"/>
        <end position="2436"/>
    </location>
</feature>
<dbReference type="PROSITE" id="PS01285">
    <property type="entry name" value="FA58C_1"/>
    <property type="match status" value="1"/>
</dbReference>
<evidence type="ECO:0000256" key="6">
    <source>
        <dbReference type="ARBA" id="ARBA00022729"/>
    </source>
</evidence>
<dbReference type="InterPro" id="IPR049883">
    <property type="entry name" value="NOTCH1_EGF-like"/>
</dbReference>
<feature type="region of interest" description="Disordered" evidence="12">
    <location>
        <begin position="3241"/>
        <end position="3296"/>
    </location>
</feature>
<proteinExistence type="inferred from homology"/>
<evidence type="ECO:0000256" key="7">
    <source>
        <dbReference type="ARBA" id="ARBA00022737"/>
    </source>
</evidence>
<dbReference type="InterPro" id="IPR046791">
    <property type="entry name" value="Polycystin_dom"/>
</dbReference>
<evidence type="ECO:0000256" key="3">
    <source>
        <dbReference type="ARBA" id="ARBA00022475"/>
    </source>
</evidence>
<feature type="transmembrane region" description="Helical" evidence="13">
    <location>
        <begin position="3002"/>
        <end position="3027"/>
    </location>
</feature>
<dbReference type="SMART" id="SM00303">
    <property type="entry name" value="GPS"/>
    <property type="match status" value="1"/>
</dbReference>
<dbReference type="GO" id="GO:0005509">
    <property type="term" value="F:calcium ion binding"/>
    <property type="evidence" value="ECO:0007669"/>
    <property type="project" value="InterPro"/>
</dbReference>
<evidence type="ECO:0000313" key="21">
    <source>
        <dbReference type="Proteomes" id="UP001159428"/>
    </source>
</evidence>
<dbReference type="PROSITE" id="PS51111">
    <property type="entry name" value="REJ"/>
    <property type="match status" value="1"/>
</dbReference>
<dbReference type="Gene3D" id="2.10.25.10">
    <property type="entry name" value="Laminin"/>
    <property type="match status" value="2"/>
</dbReference>
<organism evidence="20 21">
    <name type="scientific">Pocillopora meandrina</name>
    <dbReference type="NCBI Taxonomy" id="46732"/>
    <lineage>
        <taxon>Eukaryota</taxon>
        <taxon>Metazoa</taxon>
        <taxon>Cnidaria</taxon>
        <taxon>Anthozoa</taxon>
        <taxon>Hexacorallia</taxon>
        <taxon>Scleractinia</taxon>
        <taxon>Astrocoeniina</taxon>
        <taxon>Pocilloporidae</taxon>
        <taxon>Pocillopora</taxon>
    </lineage>
</organism>
<dbReference type="PANTHER" id="PTHR10877">
    <property type="entry name" value="POLYCYSTIN FAMILY MEMBER"/>
    <property type="match status" value="1"/>
</dbReference>
<dbReference type="InterPro" id="IPR016024">
    <property type="entry name" value="ARM-type_fold"/>
</dbReference>
<dbReference type="SMART" id="SM00181">
    <property type="entry name" value="EGF"/>
    <property type="match status" value="2"/>
</dbReference>
<dbReference type="InterPro" id="IPR001881">
    <property type="entry name" value="EGF-like_Ca-bd_dom"/>
</dbReference>
<keyword evidence="21" id="KW-1185">Reference proteome</keyword>
<comment type="caution">
    <text evidence="11">Lacks conserved residue(s) required for the propagation of feature annotation.</text>
</comment>
<dbReference type="PROSITE" id="PS50026">
    <property type="entry name" value="EGF_3"/>
    <property type="match status" value="2"/>
</dbReference>
<comment type="caution">
    <text evidence="20">The sequence shown here is derived from an EMBL/GenBank/DDBJ whole genome shotgun (WGS) entry which is preliminary data.</text>
</comment>
<dbReference type="InterPro" id="IPR000421">
    <property type="entry name" value="FA58C"/>
</dbReference>
<evidence type="ECO:0000256" key="11">
    <source>
        <dbReference type="PROSITE-ProRule" id="PRU00076"/>
    </source>
</evidence>
<feature type="chain" id="PRO_5043325601" evidence="14">
    <location>
        <begin position="28"/>
        <end position="3296"/>
    </location>
</feature>
<evidence type="ECO:0000256" key="5">
    <source>
        <dbReference type="ARBA" id="ARBA00022692"/>
    </source>
</evidence>
<dbReference type="Pfam" id="PF07645">
    <property type="entry name" value="EGF_CA"/>
    <property type="match status" value="1"/>
</dbReference>
<dbReference type="SMART" id="SM00179">
    <property type="entry name" value="EGF_CA"/>
    <property type="match status" value="2"/>
</dbReference>
<dbReference type="Pfam" id="PF12947">
    <property type="entry name" value="EGF_3"/>
    <property type="match status" value="1"/>
</dbReference>
<dbReference type="SMART" id="SM00231">
    <property type="entry name" value="FA58C"/>
    <property type="match status" value="1"/>
</dbReference>
<protein>
    <submittedName>
        <fullName evidence="20">Uncharacterized protein</fullName>
    </submittedName>
</protein>
<evidence type="ECO:0000259" key="16">
    <source>
        <dbReference type="PROSITE" id="PS50026"/>
    </source>
</evidence>
<reference evidence="20 21" key="1">
    <citation type="submission" date="2022-05" db="EMBL/GenBank/DDBJ databases">
        <authorList>
            <consortium name="Genoscope - CEA"/>
            <person name="William W."/>
        </authorList>
    </citation>
    <scope>NUCLEOTIDE SEQUENCE [LARGE SCALE GENOMIC DNA]</scope>
</reference>
<dbReference type="InterPro" id="IPR008979">
    <property type="entry name" value="Galactose-bd-like_sf"/>
</dbReference>
<keyword evidence="3" id="KW-1003">Cell membrane</keyword>
<feature type="transmembrane region" description="Helical" evidence="13">
    <location>
        <begin position="2456"/>
        <end position="2479"/>
    </location>
</feature>
<feature type="transmembrane region" description="Helical" evidence="13">
    <location>
        <begin position="2621"/>
        <end position="2643"/>
    </location>
</feature>
<evidence type="ECO:0000256" key="2">
    <source>
        <dbReference type="ARBA" id="ARBA00007200"/>
    </source>
</evidence>